<evidence type="ECO:0000313" key="1">
    <source>
        <dbReference type="EMBL" id="KAK4829144.1"/>
    </source>
</evidence>
<dbReference type="Proteomes" id="UP001333110">
    <property type="component" value="Unassembled WGS sequence"/>
</dbReference>
<sequence>MGTDFSRACSDRTRGHGFKLKEGSFRLDVRKTFVMKHWNIGGETLEQVAQRGGRCLIPGNIQGHVGQGSEQPDLVEDVPAYCRGVGLDDLNVPGNGGPTCLDLPCKVATRPVLTPEMISLTSHSFTR</sequence>
<dbReference type="EMBL" id="JAUNZN010000001">
    <property type="protein sequence ID" value="KAK4829144.1"/>
    <property type="molecule type" value="Genomic_DNA"/>
</dbReference>
<proteinExistence type="predicted"/>
<dbReference type="AlphaFoldDB" id="A0AAN7S1W7"/>
<name>A0AAN7S1W7_MYCAM</name>
<evidence type="ECO:0000313" key="2">
    <source>
        <dbReference type="Proteomes" id="UP001333110"/>
    </source>
</evidence>
<gene>
    <name evidence="1" type="ORF">QYF61_002359</name>
</gene>
<organism evidence="1 2">
    <name type="scientific">Mycteria americana</name>
    <name type="common">Wood stork</name>
    <dbReference type="NCBI Taxonomy" id="33587"/>
    <lineage>
        <taxon>Eukaryota</taxon>
        <taxon>Metazoa</taxon>
        <taxon>Chordata</taxon>
        <taxon>Craniata</taxon>
        <taxon>Vertebrata</taxon>
        <taxon>Euteleostomi</taxon>
        <taxon>Archelosauria</taxon>
        <taxon>Archosauria</taxon>
        <taxon>Dinosauria</taxon>
        <taxon>Saurischia</taxon>
        <taxon>Theropoda</taxon>
        <taxon>Coelurosauria</taxon>
        <taxon>Aves</taxon>
        <taxon>Neognathae</taxon>
        <taxon>Neoaves</taxon>
        <taxon>Aequornithes</taxon>
        <taxon>Ciconiiformes</taxon>
        <taxon>Ciconiidae</taxon>
        <taxon>Mycteria</taxon>
    </lineage>
</organism>
<comment type="caution">
    <text evidence="1">The sequence shown here is derived from an EMBL/GenBank/DDBJ whole genome shotgun (WGS) entry which is preliminary data.</text>
</comment>
<accession>A0AAN7S1W7</accession>
<reference evidence="1 2" key="1">
    <citation type="journal article" date="2023" name="J. Hered.">
        <title>Chromosome-level genome of the wood stork (Mycteria americana) provides insight into avian chromosome evolution.</title>
        <authorList>
            <person name="Flamio R. Jr."/>
            <person name="Ramstad K.M."/>
        </authorList>
    </citation>
    <scope>NUCLEOTIDE SEQUENCE [LARGE SCALE GENOMIC DNA]</scope>
    <source>
        <strain evidence="1">JAX WOST 10</strain>
    </source>
</reference>
<protein>
    <submittedName>
        <fullName evidence="1">Uncharacterized protein</fullName>
    </submittedName>
</protein>
<keyword evidence="2" id="KW-1185">Reference proteome</keyword>